<protein>
    <submittedName>
        <fullName evidence="1">Uncharacterized protein</fullName>
    </submittedName>
</protein>
<sequence length="45" mass="5100">MFLTSINELSEVSQGSALRKKMLLSEAESEAFLLFLLHDGFARLR</sequence>
<name>A0ABX1FZR1_9MICC</name>
<gene>
    <name evidence="1" type="ORF">HED64_01720</name>
</gene>
<keyword evidence="2" id="KW-1185">Reference proteome</keyword>
<evidence type="ECO:0000313" key="2">
    <source>
        <dbReference type="Proteomes" id="UP000746595"/>
    </source>
</evidence>
<reference evidence="1 2" key="1">
    <citation type="submission" date="2020-04" db="EMBL/GenBank/DDBJ databases">
        <title>Paeniglutamicibacter sp. ANT13_2, a novel actinomycete isolated from sediment in Antarctica.</title>
        <authorList>
            <person name="Sakdapetsiri C."/>
            <person name="Pinyakong O."/>
        </authorList>
    </citation>
    <scope>NUCLEOTIDE SEQUENCE [LARGE SCALE GENOMIC DNA]</scope>
    <source>
        <strain evidence="1 2">ANT13_2</strain>
    </source>
</reference>
<comment type="caution">
    <text evidence="1">The sequence shown here is derived from an EMBL/GenBank/DDBJ whole genome shotgun (WGS) entry which is preliminary data.</text>
</comment>
<accession>A0ABX1FZR1</accession>
<dbReference type="EMBL" id="JAAWVT010000001">
    <property type="protein sequence ID" value="NKG19424.1"/>
    <property type="molecule type" value="Genomic_DNA"/>
</dbReference>
<evidence type="ECO:0000313" key="1">
    <source>
        <dbReference type="EMBL" id="NKG19424.1"/>
    </source>
</evidence>
<organism evidence="1 2">
    <name type="scientific">Paeniglutamicibacter terrestris</name>
    <dbReference type="NCBI Taxonomy" id="2723403"/>
    <lineage>
        <taxon>Bacteria</taxon>
        <taxon>Bacillati</taxon>
        <taxon>Actinomycetota</taxon>
        <taxon>Actinomycetes</taxon>
        <taxon>Micrococcales</taxon>
        <taxon>Micrococcaceae</taxon>
        <taxon>Paeniglutamicibacter</taxon>
    </lineage>
</organism>
<dbReference type="Proteomes" id="UP000746595">
    <property type="component" value="Unassembled WGS sequence"/>
</dbReference>
<proteinExistence type="predicted"/>
<dbReference type="RefSeq" id="WP_168150381.1">
    <property type="nucleotide sequence ID" value="NZ_JAAWVT010000001.1"/>
</dbReference>